<evidence type="ECO:0000313" key="1">
    <source>
        <dbReference type="EMBL" id="MBB3166316.1"/>
    </source>
</evidence>
<name>A0ABR6GJB0_9HYPH</name>
<proteinExistence type="predicted"/>
<dbReference type="SUPFAM" id="SSF56784">
    <property type="entry name" value="HAD-like"/>
    <property type="match status" value="1"/>
</dbReference>
<organism evidence="1 2">
    <name type="scientific">Rhizobium laguerreae</name>
    <dbReference type="NCBI Taxonomy" id="1076926"/>
    <lineage>
        <taxon>Bacteria</taxon>
        <taxon>Pseudomonadati</taxon>
        <taxon>Pseudomonadota</taxon>
        <taxon>Alphaproteobacteria</taxon>
        <taxon>Hyphomicrobiales</taxon>
        <taxon>Rhizobiaceae</taxon>
        <taxon>Rhizobium/Agrobacterium group</taxon>
        <taxon>Rhizobium</taxon>
    </lineage>
</organism>
<dbReference type="EMBL" id="JACHXX010000016">
    <property type="protein sequence ID" value="MBB3166316.1"/>
    <property type="molecule type" value="Genomic_DNA"/>
</dbReference>
<accession>A0ABR6GJB0</accession>
<comment type="caution">
    <text evidence="1">The sequence shown here is derived from an EMBL/GenBank/DDBJ whole genome shotgun (WGS) entry which is preliminary data.</text>
</comment>
<evidence type="ECO:0000313" key="2">
    <source>
        <dbReference type="Proteomes" id="UP000542811"/>
    </source>
</evidence>
<gene>
    <name evidence="1" type="ORF">FHS25_006833</name>
</gene>
<dbReference type="RefSeq" id="WP_269207218.1">
    <property type="nucleotide sequence ID" value="NZ_CP088091.1"/>
</dbReference>
<dbReference type="Gene3D" id="1.10.150.240">
    <property type="entry name" value="Putative phosphatase, domain 2"/>
    <property type="match status" value="1"/>
</dbReference>
<protein>
    <submittedName>
        <fullName evidence="1">FMN phosphatase YigB (HAD superfamily)</fullName>
    </submittedName>
</protein>
<dbReference type="InterPro" id="IPR023198">
    <property type="entry name" value="PGP-like_dom2"/>
</dbReference>
<sequence>MKKAFVFDAYGTLYDLESVEQSVEAAFPRPGKLDCPCLADEAA</sequence>
<keyword evidence="2" id="KW-1185">Reference proteome</keyword>
<dbReference type="InterPro" id="IPR023214">
    <property type="entry name" value="HAD_sf"/>
</dbReference>
<dbReference type="InterPro" id="IPR036412">
    <property type="entry name" value="HAD-like_sf"/>
</dbReference>
<dbReference type="Gene3D" id="3.40.50.1000">
    <property type="entry name" value="HAD superfamily/HAD-like"/>
    <property type="match status" value="1"/>
</dbReference>
<dbReference type="Proteomes" id="UP000542811">
    <property type="component" value="Unassembled WGS sequence"/>
</dbReference>
<reference evidence="1 2" key="1">
    <citation type="submission" date="2020-08" db="EMBL/GenBank/DDBJ databases">
        <title>Genomic Encyclopedia of Type Strains, Phase III (KMG-III): the genomes of soil and plant-associated and newly described type strains.</title>
        <authorList>
            <person name="Whitman W."/>
        </authorList>
    </citation>
    <scope>NUCLEOTIDE SEQUENCE [LARGE SCALE GENOMIC DNA]</scope>
    <source>
        <strain evidence="1 2">CECT 8280</strain>
    </source>
</reference>